<dbReference type="InterPro" id="IPR041854">
    <property type="entry name" value="BFD-like_2Fe2S-bd_dom_sf"/>
</dbReference>
<dbReference type="InterPro" id="IPR007419">
    <property type="entry name" value="BFD-like_2Fe2S-bd_dom"/>
</dbReference>
<dbReference type="EMBL" id="JANKHH010000007">
    <property type="protein sequence ID" value="MCR2834768.1"/>
    <property type="molecule type" value="Genomic_DNA"/>
</dbReference>
<proteinExistence type="predicted"/>
<organism evidence="2 3">
    <name type="scientific">Parerythrobacter lacustris</name>
    <dbReference type="NCBI Taxonomy" id="2969984"/>
    <lineage>
        <taxon>Bacteria</taxon>
        <taxon>Pseudomonadati</taxon>
        <taxon>Pseudomonadota</taxon>
        <taxon>Alphaproteobacteria</taxon>
        <taxon>Sphingomonadales</taxon>
        <taxon>Erythrobacteraceae</taxon>
        <taxon>Parerythrobacter</taxon>
    </lineage>
</organism>
<dbReference type="Gene3D" id="1.10.10.1100">
    <property type="entry name" value="BFD-like [2Fe-2S]-binding domain"/>
    <property type="match status" value="1"/>
</dbReference>
<accession>A0ABT1XSY3</accession>
<reference evidence="2 3" key="1">
    <citation type="submission" date="2022-08" db="EMBL/GenBank/DDBJ databases">
        <title>Polyphasic taxonomy analysis of Qipengyuania sp.RS5-5.</title>
        <authorList>
            <person name="Xamxidin M."/>
            <person name="Wu M."/>
        </authorList>
    </citation>
    <scope>NUCLEOTIDE SEQUENCE [LARGE SCALE GENOMIC DNA]</scope>
    <source>
        <strain evidence="2 3">RS5-5</strain>
    </source>
</reference>
<comment type="caution">
    <text evidence="2">The sequence shown here is derived from an EMBL/GenBank/DDBJ whole genome shotgun (WGS) entry which is preliminary data.</text>
</comment>
<name>A0ABT1XSY3_9SPHN</name>
<dbReference type="RefSeq" id="WP_257596612.1">
    <property type="nucleotide sequence ID" value="NZ_JANKHH010000007.1"/>
</dbReference>
<evidence type="ECO:0000313" key="2">
    <source>
        <dbReference type="EMBL" id="MCR2834768.1"/>
    </source>
</evidence>
<dbReference type="Proteomes" id="UP001206067">
    <property type="component" value="Unassembled WGS sequence"/>
</dbReference>
<evidence type="ECO:0000259" key="1">
    <source>
        <dbReference type="Pfam" id="PF04324"/>
    </source>
</evidence>
<gene>
    <name evidence="2" type="ORF">NSO95_12520</name>
</gene>
<sequence length="63" mass="6807">MYVCVCNAIRECELRRAARLVPGDAEAVYAALGKKPDCRTCLDEAEAIVVVEREATPVRAVAA</sequence>
<dbReference type="Pfam" id="PF04324">
    <property type="entry name" value="Fer2_BFD"/>
    <property type="match status" value="1"/>
</dbReference>
<keyword evidence="3" id="KW-1185">Reference proteome</keyword>
<feature type="domain" description="BFD-like [2Fe-2S]-binding" evidence="1">
    <location>
        <begin position="2"/>
        <end position="49"/>
    </location>
</feature>
<protein>
    <submittedName>
        <fullName evidence="2">(2Fe-2S)-binding protein</fullName>
    </submittedName>
</protein>
<evidence type="ECO:0000313" key="3">
    <source>
        <dbReference type="Proteomes" id="UP001206067"/>
    </source>
</evidence>